<evidence type="ECO:0000313" key="2">
    <source>
        <dbReference type="Proteomes" id="UP001055879"/>
    </source>
</evidence>
<dbReference type="EMBL" id="CM042056">
    <property type="protein sequence ID" value="KAI3696895.1"/>
    <property type="molecule type" value="Genomic_DNA"/>
</dbReference>
<reference evidence="1 2" key="2">
    <citation type="journal article" date="2022" name="Mol. Ecol. Resour.">
        <title>The genomes of chicory, endive, great burdock and yacon provide insights into Asteraceae paleo-polyploidization history and plant inulin production.</title>
        <authorList>
            <person name="Fan W."/>
            <person name="Wang S."/>
            <person name="Wang H."/>
            <person name="Wang A."/>
            <person name="Jiang F."/>
            <person name="Liu H."/>
            <person name="Zhao H."/>
            <person name="Xu D."/>
            <person name="Zhang Y."/>
        </authorList>
    </citation>
    <scope>NUCLEOTIDE SEQUENCE [LARGE SCALE GENOMIC DNA]</scope>
    <source>
        <strain evidence="2">cv. Niubang</strain>
    </source>
</reference>
<name>A0ACB8ZL78_ARCLA</name>
<sequence>MVDSTEGLIRPDWCSTEGLIRLDWCSTEGLIRPDGPSTGVALVKKKETEVSISGGLPGFLERRVLSLEVFGID</sequence>
<comment type="caution">
    <text evidence="1">The sequence shown here is derived from an EMBL/GenBank/DDBJ whole genome shotgun (WGS) entry which is preliminary data.</text>
</comment>
<dbReference type="Proteomes" id="UP001055879">
    <property type="component" value="Linkage Group LG10"/>
</dbReference>
<evidence type="ECO:0000313" key="1">
    <source>
        <dbReference type="EMBL" id="KAI3696895.1"/>
    </source>
</evidence>
<accession>A0ACB8ZL78</accession>
<proteinExistence type="predicted"/>
<keyword evidence="2" id="KW-1185">Reference proteome</keyword>
<reference evidence="2" key="1">
    <citation type="journal article" date="2022" name="Mol. Ecol. Resour.">
        <title>The genomes of chicory, endive, great burdock and yacon provide insights into Asteraceae palaeo-polyploidization history and plant inulin production.</title>
        <authorList>
            <person name="Fan W."/>
            <person name="Wang S."/>
            <person name="Wang H."/>
            <person name="Wang A."/>
            <person name="Jiang F."/>
            <person name="Liu H."/>
            <person name="Zhao H."/>
            <person name="Xu D."/>
            <person name="Zhang Y."/>
        </authorList>
    </citation>
    <scope>NUCLEOTIDE SEQUENCE [LARGE SCALE GENOMIC DNA]</scope>
    <source>
        <strain evidence="2">cv. Niubang</strain>
    </source>
</reference>
<gene>
    <name evidence="1" type="ORF">L6452_29500</name>
</gene>
<protein>
    <submittedName>
        <fullName evidence="1">Uncharacterized protein</fullName>
    </submittedName>
</protein>
<organism evidence="1 2">
    <name type="scientific">Arctium lappa</name>
    <name type="common">Greater burdock</name>
    <name type="synonym">Lappa major</name>
    <dbReference type="NCBI Taxonomy" id="4217"/>
    <lineage>
        <taxon>Eukaryota</taxon>
        <taxon>Viridiplantae</taxon>
        <taxon>Streptophyta</taxon>
        <taxon>Embryophyta</taxon>
        <taxon>Tracheophyta</taxon>
        <taxon>Spermatophyta</taxon>
        <taxon>Magnoliopsida</taxon>
        <taxon>eudicotyledons</taxon>
        <taxon>Gunneridae</taxon>
        <taxon>Pentapetalae</taxon>
        <taxon>asterids</taxon>
        <taxon>campanulids</taxon>
        <taxon>Asterales</taxon>
        <taxon>Asteraceae</taxon>
        <taxon>Carduoideae</taxon>
        <taxon>Cardueae</taxon>
        <taxon>Arctiinae</taxon>
        <taxon>Arctium</taxon>
    </lineage>
</organism>